<keyword evidence="12" id="KW-1185">Reference proteome</keyword>
<evidence type="ECO:0000256" key="6">
    <source>
        <dbReference type="ARBA" id="ARBA00047342"/>
    </source>
</evidence>
<dbReference type="HOGENOM" id="CLU_047845_0_0_1"/>
<accession>R8BW96</accession>
<name>R8BW96_PHAM7</name>
<keyword evidence="9" id="KW-0732">Signal</keyword>
<comment type="similarity">
    <text evidence="5">Belongs to the protein-tyrosine phosphatase family. Atypical dual-specificity phosphatase Siw14-like subfamily.</text>
</comment>
<feature type="chain" id="PRO_5004452916" description="diphosphoinositol-polyphosphate diphosphatase" evidence="9">
    <location>
        <begin position="24"/>
        <end position="325"/>
    </location>
</feature>
<keyword evidence="4" id="KW-0378">Hydrolase</keyword>
<evidence type="ECO:0000259" key="10">
    <source>
        <dbReference type="PROSITE" id="PS50054"/>
    </source>
</evidence>
<comment type="catalytic activity">
    <reaction evidence="6">
        <text>5-diphospho-1D-myo-inositol 1,2,3,4,6-pentakisphosphate + H2O = 1D-myo-inositol hexakisphosphate + phosphate + H(+)</text>
        <dbReference type="Rhea" id="RHEA:22384"/>
        <dbReference type="ChEBI" id="CHEBI:15377"/>
        <dbReference type="ChEBI" id="CHEBI:15378"/>
        <dbReference type="ChEBI" id="CHEBI:43474"/>
        <dbReference type="ChEBI" id="CHEBI:58130"/>
        <dbReference type="ChEBI" id="CHEBI:58628"/>
        <dbReference type="EC" id="3.6.1.52"/>
    </reaction>
    <physiologicalReaction direction="left-to-right" evidence="6">
        <dbReference type="Rhea" id="RHEA:22385"/>
    </physiologicalReaction>
</comment>
<dbReference type="AlphaFoldDB" id="R8BW96"/>
<dbReference type="PROSITE" id="PS00383">
    <property type="entry name" value="TYR_PHOSPHATASE_1"/>
    <property type="match status" value="1"/>
</dbReference>
<evidence type="ECO:0000313" key="11">
    <source>
        <dbReference type="EMBL" id="EOO03612.1"/>
    </source>
</evidence>
<feature type="domain" description="Tyrosine-protein phosphatase" evidence="10">
    <location>
        <begin position="126"/>
        <end position="273"/>
    </location>
</feature>
<proteinExistence type="inferred from homology"/>
<dbReference type="eggNOG" id="KOG1572">
    <property type="taxonomic scope" value="Eukaryota"/>
</dbReference>
<comment type="subcellular location">
    <subcellularLocation>
        <location evidence="1">Cytoplasm</location>
    </subcellularLocation>
</comment>
<evidence type="ECO:0000313" key="12">
    <source>
        <dbReference type="Proteomes" id="UP000014074"/>
    </source>
</evidence>
<sequence length="325" mass="36180">MNFVLAEFITKLVLTSILLSASAIMSRRSTRLYVEDGDEMEPAPATTTTEPKVVETATTPLVDMERTVSASSHTSTATNTSSSSSLSSEGSAAVDVHRVFANNLSHGLDHDLRFHAAPSGLHRPHNFGLVLPGVYRSSYPKAEDYEFIQGLKLKTIVTLVHKDFPDAYKSFITTNGIRHHIFNMKGTKKEEIPLKTMQAILSIVMNKQNYPLLIHCNHGKHRTGCVVAAVRKIAGWELSTILEEYRTYAAPKARECDIEYITKFQVASLTGVLAARGPTAHFRVHNFFRATLLTFVVLVIWLVSGREIEEARQPPDNRQEAETMN</sequence>
<dbReference type="Pfam" id="PF03162">
    <property type="entry name" value="Y_phosphatase2"/>
    <property type="match status" value="1"/>
</dbReference>
<dbReference type="OrthoDB" id="6375174at2759"/>
<dbReference type="GO" id="GO:0052840">
    <property type="term" value="F:inositol diphosphate tetrakisphosphate diphosphatase activity"/>
    <property type="evidence" value="ECO:0007669"/>
    <property type="project" value="TreeGrafter"/>
</dbReference>
<evidence type="ECO:0000256" key="8">
    <source>
        <dbReference type="SAM" id="MobiDB-lite"/>
    </source>
</evidence>
<dbReference type="PANTHER" id="PTHR31126">
    <property type="entry name" value="TYROSINE-PROTEIN PHOSPHATASE"/>
    <property type="match status" value="1"/>
</dbReference>
<keyword evidence="3" id="KW-0963">Cytoplasm</keyword>
<evidence type="ECO:0000256" key="5">
    <source>
        <dbReference type="ARBA" id="ARBA00044949"/>
    </source>
</evidence>
<dbReference type="FunFam" id="3.90.190.10:FF:000035">
    <property type="entry name" value="Tyrosine phosphatase, putative"/>
    <property type="match status" value="1"/>
</dbReference>
<protein>
    <recommendedName>
        <fullName evidence="2">diphosphoinositol-polyphosphate diphosphatase</fullName>
        <ecNumber evidence="2">3.6.1.52</ecNumber>
    </recommendedName>
</protein>
<dbReference type="InterPro" id="IPR004861">
    <property type="entry name" value="Siw14-like"/>
</dbReference>
<dbReference type="Proteomes" id="UP000014074">
    <property type="component" value="Unassembled WGS sequence"/>
</dbReference>
<dbReference type="SUPFAM" id="SSF52799">
    <property type="entry name" value="(Phosphotyrosine protein) phosphatases II"/>
    <property type="match status" value="1"/>
</dbReference>
<feature type="compositionally biased region" description="Low complexity" evidence="8">
    <location>
        <begin position="69"/>
        <end position="88"/>
    </location>
</feature>
<dbReference type="InterPro" id="IPR016130">
    <property type="entry name" value="Tyr_Pase_AS"/>
</dbReference>
<dbReference type="GO" id="GO:0005737">
    <property type="term" value="C:cytoplasm"/>
    <property type="evidence" value="ECO:0007669"/>
    <property type="project" value="UniProtKB-SubCell"/>
</dbReference>
<dbReference type="GO" id="GO:0016791">
    <property type="term" value="F:phosphatase activity"/>
    <property type="evidence" value="ECO:0007669"/>
    <property type="project" value="TreeGrafter"/>
</dbReference>
<reference evidence="12" key="1">
    <citation type="journal article" date="2013" name="Genome Announc.">
        <title>Draft genome sequence of the ascomycete Phaeoacremonium aleophilum strain UCR-PA7, a causal agent of the esca disease complex in grapevines.</title>
        <authorList>
            <person name="Blanco-Ulate B."/>
            <person name="Rolshausen P."/>
            <person name="Cantu D."/>
        </authorList>
    </citation>
    <scope>NUCLEOTIDE SEQUENCE [LARGE SCALE GENOMIC DNA]</scope>
    <source>
        <strain evidence="12">UCR-PA7</strain>
    </source>
</reference>
<dbReference type="Gene3D" id="3.90.190.10">
    <property type="entry name" value="Protein tyrosine phosphatase superfamily"/>
    <property type="match status" value="1"/>
</dbReference>
<dbReference type="PANTHER" id="PTHR31126:SF48">
    <property type="entry name" value="INOSITOL PHOSPHATASE SIW14"/>
    <property type="match status" value="1"/>
</dbReference>
<evidence type="ECO:0000256" key="1">
    <source>
        <dbReference type="ARBA" id="ARBA00004496"/>
    </source>
</evidence>
<dbReference type="PROSITE" id="PS50054">
    <property type="entry name" value="TYR_PHOSPHATASE_DUAL"/>
    <property type="match status" value="1"/>
</dbReference>
<evidence type="ECO:0000256" key="9">
    <source>
        <dbReference type="SAM" id="SignalP"/>
    </source>
</evidence>
<evidence type="ECO:0000256" key="2">
    <source>
        <dbReference type="ARBA" id="ARBA00012527"/>
    </source>
</evidence>
<evidence type="ECO:0000256" key="3">
    <source>
        <dbReference type="ARBA" id="ARBA00022490"/>
    </source>
</evidence>
<dbReference type="InterPro" id="IPR020422">
    <property type="entry name" value="TYR_PHOSPHATASE_DUAL_dom"/>
</dbReference>
<comment type="catalytic activity">
    <reaction evidence="7">
        <text>1,5-bis(diphospho)-1D-myo-inositol 2,3,4,6-tetrakisphosphate + H2O = 1-diphospho-1D-myo-inositol 2,3,4,5,6-pentakisphosphate + phosphate + 2 H(+)</text>
        <dbReference type="Rhea" id="RHEA:79699"/>
        <dbReference type="ChEBI" id="CHEBI:15377"/>
        <dbReference type="ChEBI" id="CHEBI:15378"/>
        <dbReference type="ChEBI" id="CHEBI:43474"/>
        <dbReference type="ChEBI" id="CHEBI:74946"/>
        <dbReference type="ChEBI" id="CHEBI:77983"/>
        <dbReference type="EC" id="3.6.1.52"/>
    </reaction>
    <physiologicalReaction direction="left-to-right" evidence="7">
        <dbReference type="Rhea" id="RHEA:79700"/>
    </physiologicalReaction>
</comment>
<dbReference type="KEGG" id="tmn:UCRPA7_877"/>
<evidence type="ECO:0000256" key="4">
    <source>
        <dbReference type="ARBA" id="ARBA00022801"/>
    </source>
</evidence>
<organism evidence="11 12">
    <name type="scientific">Phaeoacremonium minimum (strain UCR-PA7)</name>
    <name type="common">Esca disease fungus</name>
    <name type="synonym">Togninia minima</name>
    <dbReference type="NCBI Taxonomy" id="1286976"/>
    <lineage>
        <taxon>Eukaryota</taxon>
        <taxon>Fungi</taxon>
        <taxon>Dikarya</taxon>
        <taxon>Ascomycota</taxon>
        <taxon>Pezizomycotina</taxon>
        <taxon>Sordariomycetes</taxon>
        <taxon>Sordariomycetidae</taxon>
        <taxon>Togniniales</taxon>
        <taxon>Togniniaceae</taxon>
        <taxon>Phaeoacremonium</taxon>
    </lineage>
</organism>
<dbReference type="EMBL" id="KB932817">
    <property type="protein sequence ID" value="EOO03612.1"/>
    <property type="molecule type" value="Genomic_DNA"/>
</dbReference>
<feature type="signal peptide" evidence="9">
    <location>
        <begin position="1"/>
        <end position="23"/>
    </location>
</feature>
<dbReference type="InterPro" id="IPR029021">
    <property type="entry name" value="Prot-tyrosine_phosphatase-like"/>
</dbReference>
<dbReference type="GeneID" id="19329653"/>
<feature type="region of interest" description="Disordered" evidence="8">
    <location>
        <begin position="66"/>
        <end position="88"/>
    </location>
</feature>
<dbReference type="RefSeq" id="XP_007911659.1">
    <property type="nucleotide sequence ID" value="XM_007913468.1"/>
</dbReference>
<dbReference type="EC" id="3.6.1.52" evidence="2"/>
<evidence type="ECO:0000256" key="7">
    <source>
        <dbReference type="ARBA" id="ARBA00047927"/>
    </source>
</evidence>
<gene>
    <name evidence="11" type="ORF">UCRPA7_877</name>
</gene>